<protein>
    <submittedName>
        <fullName evidence="2">Vitamin B12-binding protein</fullName>
    </submittedName>
</protein>
<proteinExistence type="predicted"/>
<dbReference type="KEGG" id="hhg:XM38_026210"/>
<feature type="domain" description="Fe/B12 periplasmic-binding" evidence="1">
    <location>
        <begin position="1"/>
        <end position="188"/>
    </location>
</feature>
<dbReference type="InterPro" id="IPR002491">
    <property type="entry name" value="ABC_transptr_periplasmic_BD"/>
</dbReference>
<dbReference type="InterPro" id="IPR051030">
    <property type="entry name" value="Vitamin_B12-ABC_binding"/>
</dbReference>
<keyword evidence="3" id="KW-1185">Reference proteome</keyword>
<dbReference type="PANTHER" id="PTHR42860:SF1">
    <property type="entry name" value="VITAMIN B12-BINDING PROTEIN"/>
    <property type="match status" value="1"/>
</dbReference>
<dbReference type="PANTHER" id="PTHR42860">
    <property type="entry name" value="VITAMIN B12-BINDING PROTEIN"/>
    <property type="match status" value="1"/>
</dbReference>
<accession>A0A1Z3HND7</accession>
<dbReference type="SUPFAM" id="SSF53807">
    <property type="entry name" value="Helical backbone' metal receptor"/>
    <property type="match status" value="1"/>
</dbReference>
<evidence type="ECO:0000313" key="2">
    <source>
        <dbReference type="EMBL" id="ASC71667.1"/>
    </source>
</evidence>
<dbReference type="EMBL" id="CP021983">
    <property type="protein sequence ID" value="ASC71667.1"/>
    <property type="molecule type" value="Genomic_DNA"/>
</dbReference>
<dbReference type="Gene3D" id="3.40.50.1980">
    <property type="entry name" value="Nitrogenase molybdenum iron protein domain"/>
    <property type="match status" value="1"/>
</dbReference>
<gene>
    <name evidence="2" type="primary">btuF_2</name>
    <name evidence="2" type="ORF">XM38_026210</name>
</gene>
<reference evidence="2 3" key="1">
    <citation type="journal article" date="2016" name="Biochim. Biophys. Acta">
        <title>Characterization of red-shifted phycobilisomes isolated from the chlorophyll f-containing cyanobacterium Halomicronema hongdechloris.</title>
        <authorList>
            <person name="Li Y."/>
            <person name="Lin Y."/>
            <person name="Garvey C.J."/>
            <person name="Birch D."/>
            <person name="Corkery R.W."/>
            <person name="Loughlin P.C."/>
            <person name="Scheer H."/>
            <person name="Willows R.D."/>
            <person name="Chen M."/>
        </authorList>
    </citation>
    <scope>NUCLEOTIDE SEQUENCE [LARGE SCALE GENOMIC DNA]</scope>
    <source>
        <strain evidence="2 3">C2206</strain>
    </source>
</reference>
<dbReference type="PROSITE" id="PS50983">
    <property type="entry name" value="FE_B12_PBP"/>
    <property type="match status" value="1"/>
</dbReference>
<organism evidence="2 3">
    <name type="scientific">Halomicronema hongdechloris C2206</name>
    <dbReference type="NCBI Taxonomy" id="1641165"/>
    <lineage>
        <taxon>Bacteria</taxon>
        <taxon>Bacillati</taxon>
        <taxon>Cyanobacteriota</taxon>
        <taxon>Cyanophyceae</taxon>
        <taxon>Nodosilineales</taxon>
        <taxon>Nodosilineaceae</taxon>
        <taxon>Halomicronema</taxon>
    </lineage>
</organism>
<dbReference type="Proteomes" id="UP000191901">
    <property type="component" value="Chromosome"/>
</dbReference>
<evidence type="ECO:0000259" key="1">
    <source>
        <dbReference type="PROSITE" id="PS50983"/>
    </source>
</evidence>
<evidence type="ECO:0000313" key="3">
    <source>
        <dbReference type="Proteomes" id="UP000191901"/>
    </source>
</evidence>
<dbReference type="Pfam" id="PF01497">
    <property type="entry name" value="Peripla_BP_2"/>
    <property type="match status" value="1"/>
</dbReference>
<sequence length="201" mass="22599">MATLTAGHPQIISLQPSTLEQVWQDIRRVGQQLVGPENQVQTEAVITTLDKRIDHCRQQLTDLASRPRVVCIEWTDPLMAAGNWVPELVALAGGEPHLAEPGHHSPWLDWQQVLAVDPEVIVVMPCGYDLEQTLEAAQALKALPRWAHLTAVKTDRVYGVDGNQYFNRPGPRLVDSLEMLAELCHPERCQYGYEGQGWRRI</sequence>
<dbReference type="AlphaFoldDB" id="A0A1Z3HND7"/>
<name>A0A1Z3HND7_9CYAN</name>